<dbReference type="SUPFAM" id="SSF117856">
    <property type="entry name" value="AF0104/ALDC/Ptd012-like"/>
    <property type="match status" value="2"/>
</dbReference>
<evidence type="ECO:0000313" key="4">
    <source>
        <dbReference type="Proteomes" id="UP000241010"/>
    </source>
</evidence>
<reference evidence="3 4" key="1">
    <citation type="submission" date="2018-03" db="EMBL/GenBank/DDBJ databases">
        <title>Cereibacter changlensis.</title>
        <authorList>
            <person name="Meyer T.E."/>
            <person name="Miller S."/>
            <person name="Lodha T."/>
            <person name="Gandham S."/>
            <person name="Chintalapati S."/>
            <person name="Chintalapati V.R."/>
        </authorList>
    </citation>
    <scope>NUCLEOTIDE SEQUENCE [LARGE SCALE GENOMIC DNA]</scope>
    <source>
        <strain evidence="3 4">JA139</strain>
    </source>
</reference>
<evidence type="ECO:0000259" key="2">
    <source>
        <dbReference type="PROSITE" id="PS51742"/>
    </source>
</evidence>
<dbReference type="InterPro" id="IPR005175">
    <property type="entry name" value="PPC_dom"/>
</dbReference>
<dbReference type="EMBL" id="PZKG01000111">
    <property type="protein sequence ID" value="PTE20367.1"/>
    <property type="molecule type" value="Genomic_DNA"/>
</dbReference>
<accession>A0A2T4JRE2</accession>
<dbReference type="AlphaFoldDB" id="A0A2T4JRE2"/>
<sequence length="293" mass="31292">MSQQTTSGADRRLRHPGAVHPDRIESFASPPIKKSFTLQPGLTLCEAVAHPLAELGIRSGALLLSGMRLGPMQFVMPTWSKTPDHVAYYSDTHRPEGVIAIDFATATFGERDGGPFLHCHALWRGPEGERCGGHILPFDSIVAEPTEACIYGSRAVTMAAAPDAETNFTLFRPAAVGATGGSCIVARIRPNEDLVEAIETVCRHHGLTRARVRSGIGSTVGAVFDDGLRVDEAPTEIVVLDGRVAPDAEGAPRVTLDIALIDAFGRIHRGTPSRGCNPVLICFELILQAETDA</sequence>
<comment type="caution">
    <text evidence="3">The sequence shown here is derived from an EMBL/GenBank/DDBJ whole genome shotgun (WGS) entry which is preliminary data.</text>
</comment>
<protein>
    <submittedName>
        <fullName evidence="3">DUF296 domain-containing protein</fullName>
    </submittedName>
</protein>
<evidence type="ECO:0000256" key="1">
    <source>
        <dbReference type="SAM" id="MobiDB-lite"/>
    </source>
</evidence>
<keyword evidence="4" id="KW-1185">Reference proteome</keyword>
<dbReference type="Pfam" id="PF03479">
    <property type="entry name" value="PCC"/>
    <property type="match status" value="1"/>
</dbReference>
<dbReference type="OrthoDB" id="8720942at2"/>
<dbReference type="PROSITE" id="PS51742">
    <property type="entry name" value="PPC"/>
    <property type="match status" value="2"/>
</dbReference>
<dbReference type="Proteomes" id="UP000241010">
    <property type="component" value="Unassembled WGS sequence"/>
</dbReference>
<gene>
    <name evidence="3" type="ORF">C5F48_17880</name>
</gene>
<feature type="domain" description="PPC" evidence="2">
    <location>
        <begin position="28"/>
        <end position="174"/>
    </location>
</feature>
<feature type="domain" description="PPC" evidence="2">
    <location>
        <begin position="178"/>
        <end position="293"/>
    </location>
</feature>
<feature type="region of interest" description="Disordered" evidence="1">
    <location>
        <begin position="1"/>
        <end position="24"/>
    </location>
</feature>
<organism evidence="3 4">
    <name type="scientific">Cereibacter changlensis JA139</name>
    <dbReference type="NCBI Taxonomy" id="1188249"/>
    <lineage>
        <taxon>Bacteria</taxon>
        <taxon>Pseudomonadati</taxon>
        <taxon>Pseudomonadota</taxon>
        <taxon>Alphaproteobacteria</taxon>
        <taxon>Rhodobacterales</taxon>
        <taxon>Paracoccaceae</taxon>
        <taxon>Cereibacter</taxon>
    </lineage>
</organism>
<dbReference type="Gene3D" id="3.30.1330.80">
    <property type="entry name" value="Hypothetical protein, similar to alpha- acetolactate decarboxylase, domain 2"/>
    <property type="match status" value="2"/>
</dbReference>
<name>A0A2T4JRE2_9RHOB</name>
<evidence type="ECO:0000313" key="3">
    <source>
        <dbReference type="EMBL" id="PTE20367.1"/>
    </source>
</evidence>
<proteinExistence type="predicted"/>
<dbReference type="RefSeq" id="WP_107665218.1">
    <property type="nucleotide sequence ID" value="NZ_PZKG01000111.1"/>
</dbReference>